<dbReference type="EvolutionaryTrace" id="Q7Y3F0"/>
<evidence type="ECO:0000259" key="1">
    <source>
        <dbReference type="Pfam" id="PF16838"/>
    </source>
</evidence>
<dbReference type="InterPro" id="IPR031772">
    <property type="entry name" value="Gp9_N"/>
</dbReference>
<keyword evidence="4 5" id="KW-0002">3D-structure</keyword>
<dbReference type="OrthoDB" id="967at10239"/>
<dbReference type="PDBsum" id="4EP0"/>
<dbReference type="GO" id="GO:0042802">
    <property type="term" value="F:identical protein binding"/>
    <property type="evidence" value="ECO:0000353"/>
    <property type="project" value="IntAct"/>
</dbReference>
<dbReference type="PDBsum" id="4EO2"/>
<dbReference type="EMBL" id="AY212251">
    <property type="protein sequence ID" value="AAP42311.1"/>
    <property type="molecule type" value="Genomic_DNA"/>
</dbReference>
<dbReference type="GeneID" id="1489937"/>
<sequence>MTLSKIKLFYNTPFNNMQNTLHFNSNEERDAYFNSKFDVHEFTSTFNYRNMKGVLRVTIDLVSDRSCFEQLMGVNYCQVQYIQSNRVEYLFVTDIQQLNDKVCELSLVPDVVMTYTQGNVLNTLNNVNVIRQHYTQTEYEQNLEQIRSNNDVLATSTMRVHAIKSELFTQLEYILTIGANLRKSFGTAEKPKFPSSSGSTHDGIYNPYDMYWFNDYESLKEVMDYLTGYPWIQQSIKNVTIIPSGFIKQESLNDHEPVNGGDLSVRKLGKQGVSNQKDFNAISLDYQSLMFTLGLNPINDKHLLRPNIVTAELTDYAGNRLPIDLSLIETNLEFDSFVTMGAKNEIKVYVKNYNARGNNVGQYIDNALTINNFDTIGFSVDSGELGKANSAYSRELSNSRQMSSRINTVLDNDASVKDRLFNAISLSGGLSIKSALSGFNNEYEHYRDQKAQFKQMDALPNAITEGHVGYAPLFKQDKFGVHLRLGRISQDELNNVKKYYNMFGYECNDYSTKLSDITSMSICNWVQFKGIWTLPNVDTGHMNMLRALFEAGVRLWHKESDMINNTVVNNVIIK</sequence>
<feature type="domain" description="Tail knob protein gp9 N-terminal" evidence="1">
    <location>
        <begin position="4"/>
        <end position="118"/>
    </location>
</feature>
<organism evidence="2 3">
    <name type="scientific">Streptococcus phage C1</name>
    <dbReference type="NCBI Taxonomy" id="2907838"/>
    <lineage>
        <taxon>Viruses</taxon>
        <taxon>Duplodnaviria</taxon>
        <taxon>Heunggongvirae</taxon>
        <taxon>Uroviricota</taxon>
        <taxon>Caudoviricetes</taxon>
        <taxon>Rountreeviridae</taxon>
        <taxon>Fischettivirus</taxon>
        <taxon>Fischettivirus C1</taxon>
    </lineage>
</organism>
<evidence type="ECO:0007829" key="4">
    <source>
        <dbReference type="PDB" id="4EO2"/>
    </source>
</evidence>
<dbReference type="PDB" id="4EO2">
    <property type="method" value="X-ray"/>
    <property type="resolution" value="3.01 A"/>
    <property type="chains" value="A/B/C/D/E/F=1-574"/>
</dbReference>
<evidence type="ECO:0000313" key="3">
    <source>
        <dbReference type="Proteomes" id="UP000001773"/>
    </source>
</evidence>
<dbReference type="DIP" id="DIP-60069N"/>
<gene>
    <name evidence="2" type="primary">orf12</name>
</gene>
<dbReference type="PDB" id="4EP0">
    <property type="method" value="X-ray"/>
    <property type="resolution" value="4.00 A"/>
    <property type="chains" value="A/B/C/D/E/F/G/H/I/J/K/L=1-574"/>
</dbReference>
<comment type="interaction">
    <interactant intactId="EBI-16006890">
        <id>Q7Y3F0</id>
    </interactant>
    <interactant intactId="EBI-16006890">
        <id>Q7Y3F0</id>
        <label>orf12</label>
    </interactant>
    <organismsDiffer>false</organismsDiffer>
    <experiments>2</experiments>
</comment>
<accession>Q7Y3F0</accession>
<evidence type="ECO:0000313" key="2">
    <source>
        <dbReference type="EMBL" id="AAP42311.1"/>
    </source>
</evidence>
<evidence type="ECO:0007829" key="5">
    <source>
        <dbReference type="PDB" id="4EP0"/>
    </source>
</evidence>
<dbReference type="KEGG" id="vg:1489937"/>
<reference evidence="2 3" key="1">
    <citation type="journal article" date="2003" name="J. Bacteriol.">
        <title>Genomic sequence of C1, the first streptococcal phage.</title>
        <authorList>
            <person name="Nelson D."/>
            <person name="Schuch R."/>
            <person name="Zhu S."/>
            <person name="Tscherne D.M."/>
            <person name="Fischetti V.A."/>
        </authorList>
    </citation>
    <scope>NUCLEOTIDE SEQUENCE</scope>
</reference>
<keyword evidence="3" id="KW-1185">Reference proteome</keyword>
<dbReference type="RefSeq" id="NP_852018.1">
    <property type="nucleotide sequence ID" value="NC_004814.1"/>
</dbReference>
<dbReference type="Pfam" id="PF16838">
    <property type="entry name" value="Caud_tail_N"/>
    <property type="match status" value="1"/>
</dbReference>
<reference evidence="4 5" key="3">
    <citation type="journal article" date="2012" name="Proc. Natl. Acad. Sci. U.S.A.">
        <title>Structural investigations of a Podoviridae streptococcus phage C1, implications for the mechanism of viral entry.</title>
        <authorList>
            <person name="Aksyuk A.A."/>
            <person name="Bowman V.D."/>
            <person name="Kaufmann B."/>
            <person name="Fields C."/>
            <person name="Klose T."/>
            <person name="Holdaway H.A."/>
            <person name="Fischetti V.A."/>
            <person name="Rossmann M.G."/>
        </authorList>
    </citation>
    <scope>X-RAY CRYSTALLOGRAPHY (3.01 ANGSTROMS)</scope>
</reference>
<protein>
    <submittedName>
        <fullName evidence="2">Major tail protein</fullName>
    </submittedName>
</protein>
<proteinExistence type="evidence at protein level"/>
<reference evidence="2 3" key="2">
    <citation type="journal article" date="2006" name="Proc. Natl. Acad. Sci. U.S.A.">
        <title>PlyC: a multimeric bacteriophage lysin.</title>
        <authorList>
            <person name="Nelson D."/>
            <person name="Schuch R."/>
            <person name="Chahales P."/>
            <person name="Zhu S."/>
            <person name="Fischetti V.A."/>
        </authorList>
    </citation>
    <scope>NUCLEOTIDE SEQUENCE [LARGE SCALE GENOMIC DNA]</scope>
</reference>
<name>Q7Y3F0_BPSC1</name>
<dbReference type="SMR" id="Q7Y3F0"/>
<dbReference type="Proteomes" id="UP000001773">
    <property type="component" value="Segment"/>
</dbReference>